<dbReference type="InterPro" id="IPR039426">
    <property type="entry name" value="TonB-dep_rcpt-like"/>
</dbReference>
<dbReference type="GO" id="GO:0009279">
    <property type="term" value="C:cell outer membrane"/>
    <property type="evidence" value="ECO:0007669"/>
    <property type="project" value="UniProtKB-SubCell"/>
</dbReference>
<comment type="similarity">
    <text evidence="8">Belongs to the TonB-dependent receptor family.</text>
</comment>
<organism evidence="10 11">
    <name type="scientific">Cecembia calidifontis</name>
    <dbReference type="NCBI Taxonomy" id="1187080"/>
    <lineage>
        <taxon>Bacteria</taxon>
        <taxon>Pseudomonadati</taxon>
        <taxon>Bacteroidota</taxon>
        <taxon>Cytophagia</taxon>
        <taxon>Cytophagales</taxon>
        <taxon>Cyclobacteriaceae</taxon>
        <taxon>Cecembia</taxon>
    </lineage>
</organism>
<keyword evidence="4 8" id="KW-0812">Transmembrane</keyword>
<evidence type="ECO:0000313" key="11">
    <source>
        <dbReference type="Proteomes" id="UP000292209"/>
    </source>
</evidence>
<keyword evidence="2 8" id="KW-0813">Transport</keyword>
<evidence type="ECO:0000256" key="3">
    <source>
        <dbReference type="ARBA" id="ARBA00022452"/>
    </source>
</evidence>
<comment type="caution">
    <text evidence="10">The sequence shown here is derived from an EMBL/GenBank/DDBJ whole genome shotgun (WGS) entry which is preliminary data.</text>
</comment>
<feature type="domain" description="TonB-dependent receptor plug" evidence="9">
    <location>
        <begin position="62"/>
        <end position="164"/>
    </location>
</feature>
<keyword evidence="11" id="KW-1185">Reference proteome</keyword>
<keyword evidence="7 8" id="KW-0998">Cell outer membrane</keyword>
<accession>A0A4Q7P8Z0</accession>
<keyword evidence="6 8" id="KW-0472">Membrane</keyword>
<keyword evidence="5" id="KW-0732">Signal</keyword>
<evidence type="ECO:0000256" key="4">
    <source>
        <dbReference type="ARBA" id="ARBA00022692"/>
    </source>
</evidence>
<name>A0A4Q7P8Z0_9BACT</name>
<dbReference type="GO" id="GO:0044718">
    <property type="term" value="P:siderophore transmembrane transport"/>
    <property type="evidence" value="ECO:0007669"/>
    <property type="project" value="TreeGrafter"/>
</dbReference>
<evidence type="ECO:0000259" key="9">
    <source>
        <dbReference type="Pfam" id="PF07715"/>
    </source>
</evidence>
<evidence type="ECO:0000313" key="10">
    <source>
        <dbReference type="EMBL" id="RZS96601.1"/>
    </source>
</evidence>
<dbReference type="Gene3D" id="2.40.170.20">
    <property type="entry name" value="TonB-dependent receptor, beta-barrel domain"/>
    <property type="match status" value="1"/>
</dbReference>
<reference evidence="10 11" key="1">
    <citation type="submission" date="2019-02" db="EMBL/GenBank/DDBJ databases">
        <title>Genomic Encyclopedia of Archaeal and Bacterial Type Strains, Phase II (KMG-II): from individual species to whole genera.</title>
        <authorList>
            <person name="Goeker M."/>
        </authorList>
    </citation>
    <scope>NUCLEOTIDE SEQUENCE [LARGE SCALE GENOMIC DNA]</scope>
    <source>
        <strain evidence="10 11">DSM 21411</strain>
    </source>
</reference>
<dbReference type="PANTHER" id="PTHR30069">
    <property type="entry name" value="TONB-DEPENDENT OUTER MEMBRANE RECEPTOR"/>
    <property type="match status" value="1"/>
</dbReference>
<dbReference type="InterPro" id="IPR036942">
    <property type="entry name" value="Beta-barrel_TonB_sf"/>
</dbReference>
<dbReference type="InterPro" id="IPR037066">
    <property type="entry name" value="Plug_dom_sf"/>
</dbReference>
<comment type="subcellular location">
    <subcellularLocation>
        <location evidence="1 8">Cell outer membrane</location>
        <topology evidence="1 8">Multi-pass membrane protein</topology>
    </subcellularLocation>
</comment>
<protein>
    <submittedName>
        <fullName evidence="10">Iron complex outermembrane receptor protein</fullName>
    </submittedName>
</protein>
<evidence type="ECO:0000256" key="1">
    <source>
        <dbReference type="ARBA" id="ARBA00004571"/>
    </source>
</evidence>
<dbReference type="GO" id="GO:0015344">
    <property type="term" value="F:siderophore uptake transmembrane transporter activity"/>
    <property type="evidence" value="ECO:0007669"/>
    <property type="project" value="TreeGrafter"/>
</dbReference>
<proteinExistence type="inferred from homology"/>
<sequence length="644" mass="73860">MIAWLLLFYQGFYSLVPEAAFHKKVGRHHYGLSEIITEGIPQDTVHLGEVEVFSPALDKYTHGQQIKAIKSEDLRDFQGFGLSDLIQQRTGLFLRQYGPGMLASLTMRGTSAGHNAVFWNGLPINSPSLGQTDFSILPVGAFDEVQLHLGSGGALYGTDAIGGTVHLNSRLKFGQGHSFQTDSNLGSFGRWNQQLQYGFSNKRISLRTRVYRNIAENDFPFPNLAKPGIPIERQEHAAFYQEGFSQDLAFQIKPNQLISSSLWYNQTEREIQPVMGSNTLDSQEDRSLRWVLDYFNFGIKKTWNFKTGMVRDQLIFNSIENNTSQFFLIGDMDWEISPKISSKSGVRYTHVHGKLSTYEAKENRIELYQSTNFSVAEDLKISINLRQFVYDGILAPFTPSLGADWILFSKKVNELKLHVNGARSFKIPTLNDRFWEPGGNRGLLPESSWSGELGVSYLFKNERFKLNQQLTHYRMWVDNWIIWIPKGNIWSPENIRQVHNKGIEYAFNADYQLGNWTFEAQGNYNWTRAINQTNISENDRSAGNQLPYTPIHKFQSLIGVKRGWIHSYLNYHFTGARFEAMDNISYLTPYALWDWGFRIGEIHALKIKGSLGFQLNNVFNTSYQVLRLRAMPGRNYQINIQIKL</sequence>
<evidence type="ECO:0000256" key="5">
    <source>
        <dbReference type="ARBA" id="ARBA00022729"/>
    </source>
</evidence>
<dbReference type="SUPFAM" id="SSF56935">
    <property type="entry name" value="Porins"/>
    <property type="match status" value="1"/>
</dbReference>
<keyword evidence="3 8" id="KW-1134">Transmembrane beta strand</keyword>
<dbReference type="AlphaFoldDB" id="A0A4Q7P8Z0"/>
<evidence type="ECO:0000256" key="2">
    <source>
        <dbReference type="ARBA" id="ARBA00022448"/>
    </source>
</evidence>
<dbReference type="PANTHER" id="PTHR30069:SF29">
    <property type="entry name" value="HEMOGLOBIN AND HEMOGLOBIN-HAPTOGLOBIN-BINDING PROTEIN 1-RELATED"/>
    <property type="match status" value="1"/>
</dbReference>
<dbReference type="Pfam" id="PF07715">
    <property type="entry name" value="Plug"/>
    <property type="match status" value="1"/>
</dbReference>
<dbReference type="InterPro" id="IPR012910">
    <property type="entry name" value="Plug_dom"/>
</dbReference>
<dbReference type="Gene3D" id="2.170.130.10">
    <property type="entry name" value="TonB-dependent receptor, plug domain"/>
    <property type="match status" value="1"/>
</dbReference>
<keyword evidence="10" id="KW-0675">Receptor</keyword>
<gene>
    <name evidence="10" type="ORF">BC751_2181</name>
</gene>
<evidence type="ECO:0000256" key="7">
    <source>
        <dbReference type="ARBA" id="ARBA00023237"/>
    </source>
</evidence>
<evidence type="ECO:0000256" key="6">
    <source>
        <dbReference type="ARBA" id="ARBA00023136"/>
    </source>
</evidence>
<dbReference type="RefSeq" id="WP_242617436.1">
    <property type="nucleotide sequence ID" value="NZ_SGXG01000001.1"/>
</dbReference>
<evidence type="ECO:0000256" key="8">
    <source>
        <dbReference type="PROSITE-ProRule" id="PRU01360"/>
    </source>
</evidence>
<dbReference type="EMBL" id="SGXG01000001">
    <property type="protein sequence ID" value="RZS96601.1"/>
    <property type="molecule type" value="Genomic_DNA"/>
</dbReference>
<dbReference type="Proteomes" id="UP000292209">
    <property type="component" value="Unassembled WGS sequence"/>
</dbReference>
<dbReference type="PROSITE" id="PS52016">
    <property type="entry name" value="TONB_DEPENDENT_REC_3"/>
    <property type="match status" value="1"/>
</dbReference>